<proteinExistence type="predicted"/>
<comment type="caution">
    <text evidence="1">The sequence shown here is derived from an EMBL/GenBank/DDBJ whole genome shotgun (WGS) entry which is preliminary data.</text>
</comment>
<dbReference type="GO" id="GO:0016787">
    <property type="term" value="F:hydrolase activity"/>
    <property type="evidence" value="ECO:0007669"/>
    <property type="project" value="UniProtKB-KW"/>
</dbReference>
<accession>A0ABR3KGX6</accession>
<evidence type="ECO:0000313" key="1">
    <source>
        <dbReference type="EMBL" id="KAL1235898.1"/>
    </source>
</evidence>
<protein>
    <submittedName>
        <fullName evidence="1">Ubiquitin carboxyl-terminal hydrolase</fullName>
    </submittedName>
</protein>
<keyword evidence="2" id="KW-1185">Reference proteome</keyword>
<dbReference type="EMBL" id="JBEUSY010000376">
    <property type="protein sequence ID" value="KAL1235898.1"/>
    <property type="molecule type" value="Genomic_DNA"/>
</dbReference>
<name>A0ABR3KGX6_TRISP</name>
<gene>
    <name evidence="1" type="ORF">TSPI_03820</name>
</gene>
<sequence length="56" mass="6161">MQGLSAIGRVVSKQKDVMEPEHGYLKDDTLILEVHLVADAPHGVQWTARNIPAILV</sequence>
<dbReference type="InterPro" id="IPR008974">
    <property type="entry name" value="TRAF-like"/>
</dbReference>
<dbReference type="Proteomes" id="UP001558632">
    <property type="component" value="Unassembled WGS sequence"/>
</dbReference>
<organism evidence="1 2">
    <name type="scientific">Trichinella spiralis</name>
    <name type="common">Trichina worm</name>
    <dbReference type="NCBI Taxonomy" id="6334"/>
    <lineage>
        <taxon>Eukaryota</taxon>
        <taxon>Metazoa</taxon>
        <taxon>Ecdysozoa</taxon>
        <taxon>Nematoda</taxon>
        <taxon>Enoplea</taxon>
        <taxon>Dorylaimia</taxon>
        <taxon>Trichinellida</taxon>
        <taxon>Trichinellidae</taxon>
        <taxon>Trichinella</taxon>
    </lineage>
</organism>
<reference evidence="1 2" key="1">
    <citation type="submission" date="2024-07" db="EMBL/GenBank/DDBJ databases">
        <title>Enhanced genomic and transcriptomic resources for Trichinella pseudospiralis and T. spiralis underpin the discovery of pronounced molecular differences between stages and species.</title>
        <authorList>
            <person name="Pasi K.K."/>
            <person name="La Rosa G."/>
            <person name="Gomez-Morales M.A."/>
            <person name="Tosini F."/>
            <person name="Sumanam S."/>
            <person name="Young N.D."/>
            <person name="Chang B.C."/>
            <person name="Robin G.B."/>
        </authorList>
    </citation>
    <scope>NUCLEOTIDE SEQUENCE [LARGE SCALE GENOMIC DNA]</scope>
    <source>
        <strain evidence="1">ISS534</strain>
    </source>
</reference>
<dbReference type="Gene3D" id="2.60.210.10">
    <property type="entry name" value="Apoptosis, Tumor Necrosis Factor Receptor Associated Protein 2, Chain A"/>
    <property type="match status" value="1"/>
</dbReference>
<keyword evidence="1" id="KW-0378">Hydrolase</keyword>
<evidence type="ECO:0000313" key="2">
    <source>
        <dbReference type="Proteomes" id="UP001558632"/>
    </source>
</evidence>